<feature type="transmembrane region" description="Helical" evidence="14">
    <location>
        <begin position="229"/>
        <end position="251"/>
    </location>
</feature>
<keyword evidence="5" id="KW-0597">Phosphoprotein</keyword>
<dbReference type="InterPro" id="IPR036890">
    <property type="entry name" value="HATPase_C_sf"/>
</dbReference>
<dbReference type="SUPFAM" id="SSF47384">
    <property type="entry name" value="Homodimeric domain of signal transducing histidine kinase"/>
    <property type="match status" value="1"/>
</dbReference>
<evidence type="ECO:0000256" key="8">
    <source>
        <dbReference type="ARBA" id="ARBA00022741"/>
    </source>
</evidence>
<dbReference type="SUPFAM" id="SSF158472">
    <property type="entry name" value="HAMP domain-like"/>
    <property type="match status" value="1"/>
</dbReference>
<dbReference type="InterPro" id="IPR003661">
    <property type="entry name" value="HisK_dim/P_dom"/>
</dbReference>
<evidence type="ECO:0000256" key="4">
    <source>
        <dbReference type="ARBA" id="ARBA00022475"/>
    </source>
</evidence>
<dbReference type="EMBL" id="JARYZI010000002">
    <property type="protein sequence ID" value="MDH8677248.1"/>
    <property type="molecule type" value="Genomic_DNA"/>
</dbReference>
<keyword evidence="18" id="KW-1185">Reference proteome</keyword>
<keyword evidence="4" id="KW-1003">Cell membrane</keyword>
<accession>A0ABT6NA17</accession>
<evidence type="ECO:0000256" key="10">
    <source>
        <dbReference type="ARBA" id="ARBA00022840"/>
    </source>
</evidence>
<comment type="caution">
    <text evidence="17">The sequence shown here is derived from an EMBL/GenBank/DDBJ whole genome shotgun (WGS) entry which is preliminary data.</text>
</comment>
<keyword evidence="10" id="KW-0067">ATP-binding</keyword>
<dbReference type="EC" id="2.7.13.3" evidence="3"/>
<dbReference type="InterPro" id="IPR003594">
    <property type="entry name" value="HATPase_dom"/>
</dbReference>
<keyword evidence="13 14" id="KW-0472">Membrane</keyword>
<dbReference type="PROSITE" id="PS50885">
    <property type="entry name" value="HAMP"/>
    <property type="match status" value="1"/>
</dbReference>
<dbReference type="Pfam" id="PF02518">
    <property type="entry name" value="HATPase_c"/>
    <property type="match status" value="1"/>
</dbReference>
<organism evidence="17 18">
    <name type="scientific">Fusibacter bizertensis</name>
    <dbReference type="NCBI Taxonomy" id="1488331"/>
    <lineage>
        <taxon>Bacteria</taxon>
        <taxon>Bacillati</taxon>
        <taxon>Bacillota</taxon>
        <taxon>Clostridia</taxon>
        <taxon>Eubacteriales</taxon>
        <taxon>Eubacteriales Family XII. Incertae Sedis</taxon>
        <taxon>Fusibacter</taxon>
    </lineage>
</organism>
<dbReference type="InterPro" id="IPR050398">
    <property type="entry name" value="HssS/ArlS-like"/>
</dbReference>
<evidence type="ECO:0000256" key="11">
    <source>
        <dbReference type="ARBA" id="ARBA00022989"/>
    </source>
</evidence>
<evidence type="ECO:0000256" key="1">
    <source>
        <dbReference type="ARBA" id="ARBA00000085"/>
    </source>
</evidence>
<evidence type="ECO:0000256" key="9">
    <source>
        <dbReference type="ARBA" id="ARBA00022777"/>
    </source>
</evidence>
<keyword evidence="11 14" id="KW-1133">Transmembrane helix</keyword>
<dbReference type="InterPro" id="IPR005467">
    <property type="entry name" value="His_kinase_dom"/>
</dbReference>
<evidence type="ECO:0000256" key="2">
    <source>
        <dbReference type="ARBA" id="ARBA00004651"/>
    </source>
</evidence>
<evidence type="ECO:0000313" key="18">
    <source>
        <dbReference type="Proteomes" id="UP001158045"/>
    </source>
</evidence>
<dbReference type="SMART" id="SM00387">
    <property type="entry name" value="HATPase_c"/>
    <property type="match status" value="1"/>
</dbReference>
<dbReference type="InterPro" id="IPR003660">
    <property type="entry name" value="HAMP_dom"/>
</dbReference>
<evidence type="ECO:0000313" key="17">
    <source>
        <dbReference type="EMBL" id="MDH8677248.1"/>
    </source>
</evidence>
<dbReference type="Gene3D" id="1.10.287.130">
    <property type="match status" value="1"/>
</dbReference>
<dbReference type="Gene3D" id="6.10.340.10">
    <property type="match status" value="1"/>
</dbReference>
<keyword evidence="8" id="KW-0547">Nucleotide-binding</keyword>
<dbReference type="PANTHER" id="PTHR45528">
    <property type="entry name" value="SENSOR HISTIDINE KINASE CPXA"/>
    <property type="match status" value="1"/>
</dbReference>
<dbReference type="SUPFAM" id="SSF55874">
    <property type="entry name" value="ATPase domain of HSP90 chaperone/DNA topoisomerase II/histidine kinase"/>
    <property type="match status" value="1"/>
</dbReference>
<sequence>MDTLYVKHKWQVLKKRIRRVKLTTRITASNVILFSILISLSMYFVTLLTNQFLYFKNREELTTSQQKIEELLITEKEKIQTFQPEDRIPYIYKMFESYYIFDNYKKLMIIFDSSGRTSYGLNKDVYDMLILDQLKVNPQNIDINVMLDKNIITGNEILTFELFRSLNASENIRLIDLSLNVPTKGGLPFISESKLFGYDVMYTTLRFDTRDDNSLFISVFLYPELDSDFLLSLNSALMVSAIIGILFLSIFGKFFTRRALKPLVELSYIAQSVNKEVLNYRIPPTESNDEVDTLIKSLNLMLQNLEEAFDNQKRFVSDASHELRIPLTIVLGYIDLLKTMGTDDKALLDESLTSIETEATHMKNMVEKLLILARLENNRVKVTYEWVSVLDFMEKGLAECERLYPSYHFKLDLKYTDDFYIDLEIMTQIFRALVENAVKYSPEDTTITFHSELKNQFVEVSLSDEGRGIAKESIANLTNRFYRLNEDRNRKTGGSGLGLAIVDALIKAQSGHMRIDSEVGKGTKVSLYVPKKTNNRSS</sequence>
<evidence type="ECO:0000256" key="13">
    <source>
        <dbReference type="ARBA" id="ARBA00023136"/>
    </source>
</evidence>
<protein>
    <recommendedName>
        <fullName evidence="3">histidine kinase</fullName>
        <ecNumber evidence="3">2.7.13.3</ecNumber>
    </recommendedName>
</protein>
<evidence type="ECO:0000259" key="15">
    <source>
        <dbReference type="PROSITE" id="PS50109"/>
    </source>
</evidence>
<dbReference type="InterPro" id="IPR036097">
    <property type="entry name" value="HisK_dim/P_sf"/>
</dbReference>
<keyword evidence="6" id="KW-0808">Transferase</keyword>
<dbReference type="Gene3D" id="3.30.565.10">
    <property type="entry name" value="Histidine kinase-like ATPase, C-terminal domain"/>
    <property type="match status" value="1"/>
</dbReference>
<dbReference type="Pfam" id="PF00512">
    <property type="entry name" value="HisKA"/>
    <property type="match status" value="1"/>
</dbReference>
<dbReference type="SMART" id="SM00304">
    <property type="entry name" value="HAMP"/>
    <property type="match status" value="1"/>
</dbReference>
<evidence type="ECO:0000256" key="3">
    <source>
        <dbReference type="ARBA" id="ARBA00012438"/>
    </source>
</evidence>
<dbReference type="PROSITE" id="PS50109">
    <property type="entry name" value="HIS_KIN"/>
    <property type="match status" value="1"/>
</dbReference>
<name>A0ABT6NA17_9FIRM</name>
<dbReference type="CDD" id="cd00082">
    <property type="entry name" value="HisKA"/>
    <property type="match status" value="1"/>
</dbReference>
<keyword evidence="7 14" id="KW-0812">Transmembrane</keyword>
<keyword evidence="9 17" id="KW-0418">Kinase</keyword>
<reference evidence="17 18" key="1">
    <citation type="submission" date="2023-04" db="EMBL/GenBank/DDBJ databases">
        <title>Fusibacter bizertensis strain WBS, isolated from littoral bottom sediments of the Arctic seas - biochemical and genomic analysis.</title>
        <authorList>
            <person name="Brioukhanov A.L."/>
        </authorList>
    </citation>
    <scope>NUCLEOTIDE SEQUENCE [LARGE SCALE GENOMIC DNA]</scope>
    <source>
        <strain evidence="17 18">WBS</strain>
    </source>
</reference>
<dbReference type="PRINTS" id="PR00344">
    <property type="entry name" value="BCTRLSENSOR"/>
</dbReference>
<feature type="transmembrane region" description="Helical" evidence="14">
    <location>
        <begin position="22"/>
        <end position="45"/>
    </location>
</feature>
<comment type="catalytic activity">
    <reaction evidence="1">
        <text>ATP + protein L-histidine = ADP + protein N-phospho-L-histidine.</text>
        <dbReference type="EC" id="2.7.13.3"/>
    </reaction>
</comment>
<gene>
    <name evidence="17" type="ORF">QE109_03760</name>
</gene>
<evidence type="ECO:0000256" key="14">
    <source>
        <dbReference type="SAM" id="Phobius"/>
    </source>
</evidence>
<feature type="domain" description="HAMP" evidence="16">
    <location>
        <begin position="257"/>
        <end position="310"/>
    </location>
</feature>
<keyword evidence="12" id="KW-0902">Two-component regulatory system</keyword>
<evidence type="ECO:0000259" key="16">
    <source>
        <dbReference type="PROSITE" id="PS50885"/>
    </source>
</evidence>
<dbReference type="Proteomes" id="UP001158045">
    <property type="component" value="Unassembled WGS sequence"/>
</dbReference>
<evidence type="ECO:0000256" key="7">
    <source>
        <dbReference type="ARBA" id="ARBA00022692"/>
    </source>
</evidence>
<evidence type="ECO:0000256" key="5">
    <source>
        <dbReference type="ARBA" id="ARBA00022553"/>
    </source>
</evidence>
<dbReference type="CDD" id="cd06225">
    <property type="entry name" value="HAMP"/>
    <property type="match status" value="1"/>
</dbReference>
<proteinExistence type="predicted"/>
<evidence type="ECO:0000256" key="6">
    <source>
        <dbReference type="ARBA" id="ARBA00022679"/>
    </source>
</evidence>
<feature type="domain" description="Histidine kinase" evidence="15">
    <location>
        <begin position="318"/>
        <end position="533"/>
    </location>
</feature>
<dbReference type="InterPro" id="IPR004358">
    <property type="entry name" value="Sig_transdc_His_kin-like_C"/>
</dbReference>
<dbReference type="Pfam" id="PF00672">
    <property type="entry name" value="HAMP"/>
    <property type="match status" value="1"/>
</dbReference>
<dbReference type="PANTHER" id="PTHR45528:SF1">
    <property type="entry name" value="SENSOR HISTIDINE KINASE CPXA"/>
    <property type="match status" value="1"/>
</dbReference>
<evidence type="ECO:0000256" key="12">
    <source>
        <dbReference type="ARBA" id="ARBA00023012"/>
    </source>
</evidence>
<comment type="subcellular location">
    <subcellularLocation>
        <location evidence="2">Cell membrane</location>
        <topology evidence="2">Multi-pass membrane protein</topology>
    </subcellularLocation>
</comment>
<dbReference type="SMART" id="SM00388">
    <property type="entry name" value="HisKA"/>
    <property type="match status" value="1"/>
</dbReference>
<dbReference type="GO" id="GO:0016301">
    <property type="term" value="F:kinase activity"/>
    <property type="evidence" value="ECO:0007669"/>
    <property type="project" value="UniProtKB-KW"/>
</dbReference>